<dbReference type="Proteomes" id="UP000221734">
    <property type="component" value="Chromosome Kuenenia_stuttgartiensis_MBR1"/>
</dbReference>
<protein>
    <submittedName>
        <fullName evidence="1">Uncharacterized protein</fullName>
    </submittedName>
</protein>
<dbReference type="AlphaFoldDB" id="A0A2C9CCB1"/>
<accession>A0A2C9CCB1</accession>
<name>A0A2C9CCB1_KUEST</name>
<sequence length="130" mass="15213">MCSILLDFLSRYLREVEVAVRQAEGAYVERYEEEIVAASRVNLRIRVRFRRGHMLELNEAVVGEAGRPRRLGYRYHFQDEQNKLVFRYDNTPHFPGLENFPHHKHIPDNVAGAVEPSILKVIEEARQLAQ</sequence>
<dbReference type="InterPro" id="IPR045397">
    <property type="entry name" value="TumE-like"/>
</dbReference>
<gene>
    <name evidence="1" type="ORF">KSMBR1_0913</name>
</gene>
<dbReference type="EMBL" id="LT934425">
    <property type="protein sequence ID" value="SOH03424.1"/>
    <property type="molecule type" value="Genomic_DNA"/>
</dbReference>
<evidence type="ECO:0000313" key="1">
    <source>
        <dbReference type="EMBL" id="SOH03424.1"/>
    </source>
</evidence>
<dbReference type="KEGG" id="kst:KSMBR1_0913"/>
<proteinExistence type="predicted"/>
<dbReference type="Pfam" id="PF20126">
    <property type="entry name" value="TumE"/>
    <property type="match status" value="1"/>
</dbReference>
<dbReference type="NCBIfam" id="NF045777">
    <property type="entry name" value="TumE"/>
    <property type="match status" value="1"/>
</dbReference>
<evidence type="ECO:0000313" key="2">
    <source>
        <dbReference type="Proteomes" id="UP000221734"/>
    </source>
</evidence>
<reference evidence="2" key="1">
    <citation type="submission" date="2017-10" db="EMBL/GenBank/DDBJ databases">
        <authorList>
            <person name="Frank J."/>
        </authorList>
    </citation>
    <scope>NUCLEOTIDE SEQUENCE [LARGE SCALE GENOMIC DNA]</scope>
</reference>
<organism evidence="1 2">
    <name type="scientific">Kuenenia stuttgartiensis</name>
    <dbReference type="NCBI Taxonomy" id="174633"/>
    <lineage>
        <taxon>Bacteria</taxon>
        <taxon>Pseudomonadati</taxon>
        <taxon>Planctomycetota</taxon>
        <taxon>Candidatus Brocadiia</taxon>
        <taxon>Candidatus Brocadiales</taxon>
        <taxon>Candidatus Brocadiaceae</taxon>
        <taxon>Candidatus Kuenenia</taxon>
    </lineage>
</organism>
<keyword evidence="2" id="KW-1185">Reference proteome</keyword>
<dbReference type="InterPro" id="IPR054795">
    <property type="entry name" value="TumE"/>
</dbReference>